<name>A0A176WA03_MARPO</name>
<evidence type="ECO:0000256" key="1">
    <source>
        <dbReference type="SAM" id="MobiDB-lite"/>
    </source>
</evidence>
<evidence type="ECO:0000313" key="2">
    <source>
        <dbReference type="EMBL" id="OAE29917.1"/>
    </source>
</evidence>
<dbReference type="Proteomes" id="UP000077202">
    <property type="component" value="Unassembled WGS sequence"/>
</dbReference>
<proteinExistence type="predicted"/>
<protein>
    <submittedName>
        <fullName evidence="2">Uncharacterized protein</fullName>
    </submittedName>
</protein>
<accession>A0A176WA03</accession>
<reference evidence="2" key="1">
    <citation type="submission" date="2016-03" db="EMBL/GenBank/DDBJ databases">
        <title>Mechanisms controlling the formation of the plant cell surface in tip-growing cells are functionally conserved among land plants.</title>
        <authorList>
            <person name="Honkanen S."/>
            <person name="Jones V.A."/>
            <person name="Morieri G."/>
            <person name="Champion C."/>
            <person name="Hetherington A.J."/>
            <person name="Kelly S."/>
            <person name="Saint-Marcoux D."/>
            <person name="Proust H."/>
            <person name="Prescott H."/>
            <person name="Dolan L."/>
        </authorList>
    </citation>
    <scope>NUCLEOTIDE SEQUENCE [LARGE SCALE GENOMIC DNA]</scope>
    <source>
        <tissue evidence="2">Whole gametophyte</tissue>
    </source>
</reference>
<gene>
    <name evidence="2" type="ORF">AXG93_773s1570</name>
</gene>
<dbReference type="EMBL" id="LVLJ01001380">
    <property type="protein sequence ID" value="OAE29917.1"/>
    <property type="molecule type" value="Genomic_DNA"/>
</dbReference>
<comment type="caution">
    <text evidence="2">The sequence shown here is derived from an EMBL/GenBank/DDBJ whole genome shotgun (WGS) entry which is preliminary data.</text>
</comment>
<feature type="region of interest" description="Disordered" evidence="1">
    <location>
        <begin position="18"/>
        <end position="52"/>
    </location>
</feature>
<keyword evidence="3" id="KW-1185">Reference proteome</keyword>
<dbReference type="AlphaFoldDB" id="A0A176WA03"/>
<organism evidence="2 3">
    <name type="scientific">Marchantia polymorpha subsp. ruderalis</name>
    <dbReference type="NCBI Taxonomy" id="1480154"/>
    <lineage>
        <taxon>Eukaryota</taxon>
        <taxon>Viridiplantae</taxon>
        <taxon>Streptophyta</taxon>
        <taxon>Embryophyta</taxon>
        <taxon>Marchantiophyta</taxon>
        <taxon>Marchantiopsida</taxon>
        <taxon>Marchantiidae</taxon>
        <taxon>Marchantiales</taxon>
        <taxon>Marchantiaceae</taxon>
        <taxon>Marchantia</taxon>
    </lineage>
</organism>
<sequence length="230" mass="24488">MAEPYRFLLSRVHGAAASNRLRNGSHRGRQTTARESAVRSSEQAGAGAGRGRQAGNAAAAAAAGALQALRVQTPAEASEQAAIVKALSGQCRRGQPRPCQRKQECCSVQSSAVAPQTRQARWRVRLGLGLPWLRWAAAEAEARASGGASQQCCFLDLQLGLSVPLLAGVCSVSLRCSSLLGAAGDAARRRWDCCHWSTTPGRASRHLLLPGMRKPIMPEARETRLRSLDS</sequence>
<evidence type="ECO:0000313" key="3">
    <source>
        <dbReference type="Proteomes" id="UP000077202"/>
    </source>
</evidence>
<feature type="compositionally biased region" description="Polar residues" evidence="1">
    <location>
        <begin position="30"/>
        <end position="42"/>
    </location>
</feature>